<keyword evidence="8" id="KW-1133">Transmembrane helix</keyword>
<evidence type="ECO:0000256" key="3">
    <source>
        <dbReference type="ARBA" id="ARBA00008891"/>
    </source>
</evidence>
<dbReference type="Pfam" id="PF01095">
    <property type="entry name" value="Pectinesterase"/>
    <property type="match status" value="1"/>
</dbReference>
<reference evidence="10 11" key="1">
    <citation type="submission" date="2018-10" db="EMBL/GenBank/DDBJ databases">
        <title>A high-quality apple genome assembly.</title>
        <authorList>
            <person name="Hu J."/>
        </authorList>
    </citation>
    <scope>NUCLEOTIDE SEQUENCE [LARGE SCALE GENOMIC DNA]</scope>
    <source>
        <strain evidence="11">cv. HFTH1</strain>
        <tissue evidence="10">Young leaf</tissue>
    </source>
</reference>
<comment type="similarity">
    <text evidence="3">Belongs to the pectinesterase family.</text>
</comment>
<keyword evidence="11" id="KW-1185">Reference proteome</keyword>
<feature type="transmembrane region" description="Helical" evidence="8">
    <location>
        <begin position="40"/>
        <end position="60"/>
    </location>
</feature>
<dbReference type="Proteomes" id="UP000290289">
    <property type="component" value="Chromosome 10"/>
</dbReference>
<keyword evidence="6" id="KW-0378">Hydrolase</keyword>
<name>A0A498IZV2_MALDO</name>
<gene>
    <name evidence="10" type="ORF">DVH24_034687</name>
</gene>
<comment type="subcellular location">
    <subcellularLocation>
        <location evidence="1">Secreted</location>
        <location evidence="1">Cell wall</location>
    </subcellularLocation>
</comment>
<proteinExistence type="inferred from homology"/>
<comment type="pathway">
    <text evidence="2">Glycan metabolism; pectin degradation; 2-dehydro-3-deoxy-D-gluconate from pectin: step 1/5.</text>
</comment>
<dbReference type="InterPro" id="IPR011050">
    <property type="entry name" value="Pectin_lyase_fold/virulence"/>
</dbReference>
<sequence length="222" mass="25179">MLPPPFQTLGSPFPCLPPALPVSLLASPPNLPTYFRFAEFGLHLLVSTVAIMILSASWTLKIWQKLDGFAWRGSFGADLINSAVVPIFHFYLEMWIFVSEVLIVSGFGGRFGWKMRRRSLYPWKHAFRKAHIQLCLANRAWRARPQMVYAYTSMNKVVNPVGWRNNNHPERDNNVAYGEYKCMGPGSSTYHKTNLSKELTDEQVKPFISSGYIQGMATSSKS</sequence>
<feature type="domain" description="Pectinesterase catalytic" evidence="9">
    <location>
        <begin position="138"/>
        <end position="215"/>
    </location>
</feature>
<keyword evidence="8" id="KW-0472">Membrane</keyword>
<dbReference type="PANTHER" id="PTHR31321:SF87">
    <property type="entry name" value="PECTINESTERASE 63-RELATED"/>
    <property type="match status" value="1"/>
</dbReference>
<evidence type="ECO:0000256" key="6">
    <source>
        <dbReference type="ARBA" id="ARBA00022801"/>
    </source>
</evidence>
<evidence type="ECO:0000256" key="4">
    <source>
        <dbReference type="ARBA" id="ARBA00013229"/>
    </source>
</evidence>
<dbReference type="InterPro" id="IPR012334">
    <property type="entry name" value="Pectin_lyas_fold"/>
</dbReference>
<comment type="caution">
    <text evidence="10">The sequence shown here is derived from an EMBL/GenBank/DDBJ whole genome shotgun (WGS) entry which is preliminary data.</text>
</comment>
<evidence type="ECO:0000313" key="10">
    <source>
        <dbReference type="EMBL" id="RXH87787.1"/>
    </source>
</evidence>
<evidence type="ECO:0000256" key="2">
    <source>
        <dbReference type="ARBA" id="ARBA00005184"/>
    </source>
</evidence>
<keyword evidence="7" id="KW-0063">Aspartyl esterase</keyword>
<accession>A0A498IZV2</accession>
<evidence type="ECO:0000256" key="8">
    <source>
        <dbReference type="SAM" id="Phobius"/>
    </source>
</evidence>
<dbReference type="SUPFAM" id="SSF51126">
    <property type="entry name" value="Pectin lyase-like"/>
    <property type="match status" value="1"/>
</dbReference>
<evidence type="ECO:0000313" key="11">
    <source>
        <dbReference type="Proteomes" id="UP000290289"/>
    </source>
</evidence>
<dbReference type="PANTHER" id="PTHR31321">
    <property type="entry name" value="ACYL-COA THIOESTER HYDROLASE YBHC-RELATED"/>
    <property type="match status" value="1"/>
</dbReference>
<dbReference type="GO" id="GO:0030599">
    <property type="term" value="F:pectinesterase activity"/>
    <property type="evidence" value="ECO:0007669"/>
    <property type="project" value="UniProtKB-EC"/>
</dbReference>
<feature type="transmembrane region" description="Helical" evidence="8">
    <location>
        <begin position="94"/>
        <end position="113"/>
    </location>
</feature>
<dbReference type="GO" id="GO:0042545">
    <property type="term" value="P:cell wall modification"/>
    <property type="evidence" value="ECO:0007669"/>
    <property type="project" value="InterPro"/>
</dbReference>
<dbReference type="GO" id="GO:0045490">
    <property type="term" value="P:pectin catabolic process"/>
    <property type="evidence" value="ECO:0007669"/>
    <property type="project" value="UniProtKB-UniPathway"/>
</dbReference>
<keyword evidence="5" id="KW-0134">Cell wall</keyword>
<keyword evidence="8" id="KW-0812">Transmembrane</keyword>
<keyword evidence="5" id="KW-0964">Secreted</keyword>
<organism evidence="10 11">
    <name type="scientific">Malus domestica</name>
    <name type="common">Apple</name>
    <name type="synonym">Pyrus malus</name>
    <dbReference type="NCBI Taxonomy" id="3750"/>
    <lineage>
        <taxon>Eukaryota</taxon>
        <taxon>Viridiplantae</taxon>
        <taxon>Streptophyta</taxon>
        <taxon>Embryophyta</taxon>
        <taxon>Tracheophyta</taxon>
        <taxon>Spermatophyta</taxon>
        <taxon>Magnoliopsida</taxon>
        <taxon>eudicotyledons</taxon>
        <taxon>Gunneridae</taxon>
        <taxon>Pentapetalae</taxon>
        <taxon>rosids</taxon>
        <taxon>fabids</taxon>
        <taxon>Rosales</taxon>
        <taxon>Rosaceae</taxon>
        <taxon>Amygdaloideae</taxon>
        <taxon>Maleae</taxon>
        <taxon>Malus</taxon>
    </lineage>
</organism>
<protein>
    <recommendedName>
        <fullName evidence="4">pectinesterase</fullName>
        <ecNumber evidence="4">3.1.1.11</ecNumber>
    </recommendedName>
</protein>
<evidence type="ECO:0000256" key="1">
    <source>
        <dbReference type="ARBA" id="ARBA00004191"/>
    </source>
</evidence>
<evidence type="ECO:0000259" key="9">
    <source>
        <dbReference type="Pfam" id="PF01095"/>
    </source>
</evidence>
<dbReference type="AlphaFoldDB" id="A0A498IZV2"/>
<evidence type="ECO:0000256" key="7">
    <source>
        <dbReference type="ARBA" id="ARBA00023085"/>
    </source>
</evidence>
<dbReference type="EMBL" id="RDQH01000336">
    <property type="protein sequence ID" value="RXH87787.1"/>
    <property type="molecule type" value="Genomic_DNA"/>
</dbReference>
<dbReference type="InterPro" id="IPR000070">
    <property type="entry name" value="Pectinesterase_cat"/>
</dbReference>
<dbReference type="STRING" id="3750.A0A498IZV2"/>
<dbReference type="EC" id="3.1.1.11" evidence="4"/>
<evidence type="ECO:0000256" key="5">
    <source>
        <dbReference type="ARBA" id="ARBA00022512"/>
    </source>
</evidence>
<dbReference type="UniPathway" id="UPA00545">
    <property type="reaction ID" value="UER00823"/>
</dbReference>
<dbReference type="Gene3D" id="2.160.20.10">
    <property type="entry name" value="Single-stranded right-handed beta-helix, Pectin lyase-like"/>
    <property type="match status" value="1"/>
</dbReference>